<keyword evidence="2" id="KW-0645">Protease</keyword>
<organism evidence="8">
    <name type="scientific">Shewanella algae</name>
    <dbReference type="NCBI Taxonomy" id="38313"/>
    <lineage>
        <taxon>Bacteria</taxon>
        <taxon>Pseudomonadati</taxon>
        <taxon>Pseudomonadota</taxon>
        <taxon>Gammaproteobacteria</taxon>
        <taxon>Alteromonadales</taxon>
        <taxon>Shewanellaceae</taxon>
        <taxon>Shewanella</taxon>
    </lineage>
</organism>
<keyword evidence="5" id="KW-0482">Metalloprotease</keyword>
<dbReference type="Pfam" id="PF05193">
    <property type="entry name" value="Peptidase_M16_C"/>
    <property type="match status" value="2"/>
</dbReference>
<feature type="domain" description="Peptidase M16 N-terminal" evidence="6">
    <location>
        <begin position="55"/>
        <end position="180"/>
    </location>
</feature>
<dbReference type="InterPro" id="IPR050626">
    <property type="entry name" value="Peptidase_M16"/>
</dbReference>
<evidence type="ECO:0000256" key="5">
    <source>
        <dbReference type="ARBA" id="ARBA00023049"/>
    </source>
</evidence>
<dbReference type="GO" id="GO:0046872">
    <property type="term" value="F:metal ion binding"/>
    <property type="evidence" value="ECO:0007669"/>
    <property type="project" value="InterPro"/>
</dbReference>
<name>A0A7T8E9U2_9GAMM</name>
<evidence type="ECO:0000259" key="7">
    <source>
        <dbReference type="Pfam" id="PF05193"/>
    </source>
</evidence>
<feature type="domain" description="Peptidase M16 C-terminal" evidence="7">
    <location>
        <begin position="214"/>
        <end position="393"/>
    </location>
</feature>
<dbReference type="PANTHER" id="PTHR43690">
    <property type="entry name" value="NARDILYSIN"/>
    <property type="match status" value="1"/>
</dbReference>
<dbReference type="InterPro" id="IPR011765">
    <property type="entry name" value="Pept_M16_N"/>
</dbReference>
<dbReference type="PANTHER" id="PTHR43690:SF17">
    <property type="entry name" value="PROTEIN YHJJ"/>
    <property type="match status" value="1"/>
</dbReference>
<accession>A0A7T8E9U2</accession>
<gene>
    <name evidence="8" type="ORF">D7032_03855</name>
</gene>
<dbReference type="AlphaFoldDB" id="A0A7T8E9U2"/>
<dbReference type="EMBL" id="CP032664">
    <property type="protein sequence ID" value="QQO82458.1"/>
    <property type="molecule type" value="Genomic_DNA"/>
</dbReference>
<dbReference type="InterPro" id="IPR011249">
    <property type="entry name" value="Metalloenz_LuxS/M16"/>
</dbReference>
<reference evidence="8" key="1">
    <citation type="submission" date="2018-09" db="EMBL/GenBank/DDBJ databases">
        <title>Genome sequencing and analysis.</title>
        <authorList>
            <person name="Huang Y.-T."/>
        </authorList>
    </citation>
    <scope>NUCLEOTIDE SEQUENCE</scope>
    <source>
        <strain evidence="8">HIDE</strain>
    </source>
</reference>
<dbReference type="GO" id="GO:0006508">
    <property type="term" value="P:proteolysis"/>
    <property type="evidence" value="ECO:0007669"/>
    <property type="project" value="UniProtKB-KW"/>
</dbReference>
<dbReference type="SUPFAM" id="SSF63411">
    <property type="entry name" value="LuxS/MPP-like metallohydrolase"/>
    <property type="match status" value="4"/>
</dbReference>
<evidence type="ECO:0000256" key="3">
    <source>
        <dbReference type="ARBA" id="ARBA00022801"/>
    </source>
</evidence>
<keyword evidence="3" id="KW-0378">Hydrolase</keyword>
<evidence type="ECO:0000256" key="2">
    <source>
        <dbReference type="ARBA" id="ARBA00022670"/>
    </source>
</evidence>
<evidence type="ECO:0000313" key="8">
    <source>
        <dbReference type="EMBL" id="QQO82458.1"/>
    </source>
</evidence>
<dbReference type="Gene3D" id="3.30.830.10">
    <property type="entry name" value="Metalloenzyme, LuxS/M16 peptidase-like"/>
    <property type="match status" value="4"/>
</dbReference>
<dbReference type="InterPro" id="IPR007863">
    <property type="entry name" value="Peptidase_M16_C"/>
</dbReference>
<keyword evidence="4" id="KW-0862">Zinc</keyword>
<evidence type="ECO:0000256" key="4">
    <source>
        <dbReference type="ARBA" id="ARBA00022833"/>
    </source>
</evidence>
<feature type="domain" description="Peptidase M16 C-terminal" evidence="7">
    <location>
        <begin position="706"/>
        <end position="865"/>
    </location>
</feature>
<dbReference type="GO" id="GO:0008237">
    <property type="term" value="F:metallopeptidase activity"/>
    <property type="evidence" value="ECO:0007669"/>
    <property type="project" value="UniProtKB-KW"/>
</dbReference>
<evidence type="ECO:0000256" key="1">
    <source>
        <dbReference type="ARBA" id="ARBA00007261"/>
    </source>
</evidence>
<proteinExistence type="inferred from homology"/>
<sequence length="934" mass="103360">MFFGGILLPKILFLRAWLGSLLVLLCFIAKADGLSVSPRIHQGQLDNGLKYQLVDNKTPANTVIMRMRIASGSLLEAENEQGLMHLLEHMAFKGSAAVPEGDMIPRLQRLGLSFGADTNAVTEFTQTVYKFNITQGDEQKLDTGLMLMREIADRLTLDPKALAQEKAVVLAELKERTSAGLENYRNQLHFWYPSSLLPRRFPIGEVASIKAADVAKLRSLYQRFYTPERTTLILVGDLDIARTEAQIKQLFADWKPHPQAVAAAQVKLSPPVVRKQPQADAFFDPSLPTQVSLGVLTPIKPKPDGIERRRQLMLESLLSNMLYQRLQPHLFAEEGFTDASVEIGEEFGTAGRVQLALATLEDNWQDGVVLLEQTIRQALQYGFSNEELQQALKRQHKQYQLNLAGSNTIHSLNMAEALVSMDAEDLIPIEPADELAIFEALAPQITPALIQQTLTELWQGQPWIYLSGAKAPAAAEQQLLTAYENSLLQSVTPYKAKQASEFAYQSFGEPGKIVADKRDPDTGIRQLRFANGTLLNLKPTELEQGNVAVSLSLGFGDLPFPRQEGLGTLFNNAFIYGGLEQHSWQQLADIFAGQNISANIGVSTEGFGGVTNTNADELRTQLGLQAAFLTAPGWRQEAINLFRQQVKAESQSRNANPEEAFWDGLSGLLFPGDPRYGYGREEQVLQRDFAEIAKVLASALDKGMLEIALVGDFDEAQGIKAVAETFAAIKRHPAKAPAFERPVFPKVPAQSQILHRGAENSAALAWLWPTTDMQNVRRHSELMLLEQVMGILLNEEVREKAGAGYSPYTFNHFDWHPTGYGYLGLFTVTDAAKLKAAEQGFAAVVARVKAKGGIDADLLERARQPLLQWFESAPGSNGFWLDLAATAQSRPGRWQGWQQRRQILGQLDGEALEAVAREYLENDRRLSVTSSYGG</sequence>
<evidence type="ECO:0000259" key="6">
    <source>
        <dbReference type="Pfam" id="PF00675"/>
    </source>
</evidence>
<dbReference type="Pfam" id="PF00675">
    <property type="entry name" value="Peptidase_M16"/>
    <property type="match status" value="1"/>
</dbReference>
<comment type="similarity">
    <text evidence="1">Belongs to the peptidase M16 family.</text>
</comment>
<protein>
    <submittedName>
        <fullName evidence="8">Insulinase family protein</fullName>
    </submittedName>
</protein>